<dbReference type="RefSeq" id="WP_189463448.1">
    <property type="nucleotide sequence ID" value="NZ_BMXN01000008.1"/>
</dbReference>
<comment type="caution">
    <text evidence="3">The sequence shown here is derived from an EMBL/GenBank/DDBJ whole genome shotgun (WGS) entry which is preliminary data.</text>
</comment>
<dbReference type="Proteomes" id="UP000623776">
    <property type="component" value="Unassembled WGS sequence"/>
</dbReference>
<dbReference type="EMBL" id="BMXN01000008">
    <property type="protein sequence ID" value="GGW25862.1"/>
    <property type="molecule type" value="Genomic_DNA"/>
</dbReference>
<feature type="transmembrane region" description="Helical" evidence="1">
    <location>
        <begin position="126"/>
        <end position="143"/>
    </location>
</feature>
<protein>
    <recommendedName>
        <fullName evidence="2">DUF1468 domain-containing protein</fullName>
    </recommendedName>
</protein>
<feature type="transmembrane region" description="Helical" evidence="1">
    <location>
        <begin position="92"/>
        <end position="120"/>
    </location>
</feature>
<feature type="transmembrane region" description="Helical" evidence="1">
    <location>
        <begin position="37"/>
        <end position="58"/>
    </location>
</feature>
<sequence>MRDFFSGVAFFMAGVATIVTAQQFPTLPSLQYGPSLFPSIVGAGFCIGGTILAANALWNGKKATAQMAPTKASSLKESITEKPGLVMMLPPIAILFYIFASDYIGAMLTMAGIMFVLMVFRKTAPWLALIASLLVALAIYFIFSRYLLIPLPQGTLIEGRVPWIF</sequence>
<keyword evidence="1" id="KW-0812">Transmembrane</keyword>
<organism evidence="3 4">
    <name type="scientific">Vreelandella hamiltonii</name>
    <dbReference type="NCBI Taxonomy" id="502829"/>
    <lineage>
        <taxon>Bacteria</taxon>
        <taxon>Pseudomonadati</taxon>
        <taxon>Pseudomonadota</taxon>
        <taxon>Gammaproteobacteria</taxon>
        <taxon>Oceanospirillales</taxon>
        <taxon>Halomonadaceae</taxon>
        <taxon>Vreelandella</taxon>
    </lineage>
</organism>
<evidence type="ECO:0000259" key="2">
    <source>
        <dbReference type="Pfam" id="PF07331"/>
    </source>
</evidence>
<dbReference type="Pfam" id="PF07331">
    <property type="entry name" value="TctB"/>
    <property type="match status" value="1"/>
</dbReference>
<evidence type="ECO:0000313" key="4">
    <source>
        <dbReference type="Proteomes" id="UP000623776"/>
    </source>
</evidence>
<dbReference type="InterPro" id="IPR009936">
    <property type="entry name" value="DUF1468"/>
</dbReference>
<evidence type="ECO:0000256" key="1">
    <source>
        <dbReference type="SAM" id="Phobius"/>
    </source>
</evidence>
<keyword evidence="1" id="KW-1133">Transmembrane helix</keyword>
<evidence type="ECO:0000313" key="3">
    <source>
        <dbReference type="EMBL" id="GGW25862.1"/>
    </source>
</evidence>
<feature type="domain" description="DUF1468" evidence="2">
    <location>
        <begin position="6"/>
        <end position="152"/>
    </location>
</feature>
<gene>
    <name evidence="3" type="ORF">GCM10007157_17380</name>
</gene>
<keyword evidence="1" id="KW-0472">Membrane</keyword>
<proteinExistence type="predicted"/>
<keyword evidence="4" id="KW-1185">Reference proteome</keyword>
<name>A0A8H9LZQ5_9GAMM</name>
<accession>A0A8H9LZQ5</accession>
<dbReference type="AlphaFoldDB" id="A0A8H9LZQ5"/>
<reference evidence="4" key="1">
    <citation type="journal article" date="2019" name="Int. J. Syst. Evol. Microbiol.">
        <title>The Global Catalogue of Microorganisms (GCM) 10K type strain sequencing project: providing services to taxonomists for standard genome sequencing and annotation.</title>
        <authorList>
            <consortium name="The Broad Institute Genomics Platform"/>
            <consortium name="The Broad Institute Genome Sequencing Center for Infectious Disease"/>
            <person name="Wu L."/>
            <person name="Ma J."/>
        </authorList>
    </citation>
    <scope>NUCLEOTIDE SEQUENCE [LARGE SCALE GENOMIC DNA]</scope>
    <source>
        <strain evidence="4">KCTC 22154</strain>
    </source>
</reference>